<dbReference type="AlphaFoldDB" id="A0AAV7H8E0"/>
<evidence type="ECO:0008006" key="3">
    <source>
        <dbReference type="Google" id="ProtNLM"/>
    </source>
</evidence>
<evidence type="ECO:0000313" key="2">
    <source>
        <dbReference type="Proteomes" id="UP000775213"/>
    </source>
</evidence>
<comment type="caution">
    <text evidence="1">The sequence shown here is derived from an EMBL/GenBank/DDBJ whole genome shotgun (WGS) entry which is preliminary data.</text>
</comment>
<organism evidence="1 2">
    <name type="scientific">Dendrobium chrysotoxum</name>
    <name type="common">Orchid</name>
    <dbReference type="NCBI Taxonomy" id="161865"/>
    <lineage>
        <taxon>Eukaryota</taxon>
        <taxon>Viridiplantae</taxon>
        <taxon>Streptophyta</taxon>
        <taxon>Embryophyta</taxon>
        <taxon>Tracheophyta</taxon>
        <taxon>Spermatophyta</taxon>
        <taxon>Magnoliopsida</taxon>
        <taxon>Liliopsida</taxon>
        <taxon>Asparagales</taxon>
        <taxon>Orchidaceae</taxon>
        <taxon>Epidendroideae</taxon>
        <taxon>Malaxideae</taxon>
        <taxon>Dendrobiinae</taxon>
        <taxon>Dendrobium</taxon>
    </lineage>
</organism>
<keyword evidence="2" id="KW-1185">Reference proteome</keyword>
<proteinExistence type="predicted"/>
<gene>
    <name evidence="1" type="ORF">IEQ34_005385</name>
</gene>
<protein>
    <recommendedName>
        <fullName evidence="3">DUF4283 domain-containing protein</fullName>
    </recommendedName>
</protein>
<dbReference type="Proteomes" id="UP000775213">
    <property type="component" value="Unassembled WGS sequence"/>
</dbReference>
<evidence type="ECO:0000313" key="1">
    <source>
        <dbReference type="EMBL" id="KAH0465282.1"/>
    </source>
</evidence>
<sequence length="177" mass="20603">MSSVFKHSDPDFLACKNHSKSFKDVLFGSDTSVDFPDLKVTTLRGLSTLWISEEEVLHLAKLFDYALVGKFSLRRPVLDSIRNFFSTSNCRLSNDLDYGRSFVHRSYFVYCCFMMLIKWTPFLDLSEEPLIVPVWIPIWNLCLADRFILIMPLLWVLGRPLCILVEMDISRSYPDFV</sequence>
<dbReference type="EMBL" id="JAGFBR010000006">
    <property type="protein sequence ID" value="KAH0465282.1"/>
    <property type="molecule type" value="Genomic_DNA"/>
</dbReference>
<name>A0AAV7H8E0_DENCH</name>
<accession>A0AAV7H8E0</accession>
<reference evidence="1 2" key="1">
    <citation type="journal article" date="2021" name="Hortic Res">
        <title>Chromosome-scale assembly of the Dendrobium chrysotoxum genome enhances the understanding of orchid evolution.</title>
        <authorList>
            <person name="Zhang Y."/>
            <person name="Zhang G.Q."/>
            <person name="Zhang D."/>
            <person name="Liu X.D."/>
            <person name="Xu X.Y."/>
            <person name="Sun W.H."/>
            <person name="Yu X."/>
            <person name="Zhu X."/>
            <person name="Wang Z.W."/>
            <person name="Zhao X."/>
            <person name="Zhong W.Y."/>
            <person name="Chen H."/>
            <person name="Yin W.L."/>
            <person name="Huang T."/>
            <person name="Niu S.C."/>
            <person name="Liu Z.J."/>
        </authorList>
    </citation>
    <scope>NUCLEOTIDE SEQUENCE [LARGE SCALE GENOMIC DNA]</scope>
    <source>
        <strain evidence="1">Lindl</strain>
    </source>
</reference>